<dbReference type="PANTHER" id="PTHR42941">
    <property type="entry name" value="SLL1037 PROTEIN"/>
    <property type="match status" value="1"/>
</dbReference>
<protein>
    <submittedName>
        <fullName evidence="3">C4-dicarboxylate ABC transporter substrate-binding protein</fullName>
    </submittedName>
</protein>
<feature type="transmembrane region" description="Helical" evidence="2">
    <location>
        <begin position="20"/>
        <end position="41"/>
    </location>
</feature>
<dbReference type="Gene3D" id="3.40.190.10">
    <property type="entry name" value="Periplasmic binding protein-like II"/>
    <property type="match status" value="2"/>
</dbReference>
<gene>
    <name evidence="3" type="ORF">DI563_17420</name>
</gene>
<dbReference type="InterPro" id="IPR011852">
    <property type="entry name" value="TRAP_TAXI"/>
</dbReference>
<keyword evidence="2" id="KW-1133">Transmembrane helix</keyword>
<evidence type="ECO:0000256" key="2">
    <source>
        <dbReference type="SAM" id="Phobius"/>
    </source>
</evidence>
<dbReference type="PANTHER" id="PTHR42941:SF1">
    <property type="entry name" value="SLL1037 PROTEIN"/>
    <property type="match status" value="1"/>
</dbReference>
<keyword evidence="2" id="KW-0472">Membrane</keyword>
<comment type="caution">
    <text evidence="3">The sequence shown here is derived from an EMBL/GenBank/DDBJ whole genome shotgun (WGS) entry which is preliminary data.</text>
</comment>
<sequence length="467" mass="50937">MKLGLPRPVKLVLLAIRDLIASAGPVVFIVIGVLVAAYVWLDPQPPKKVSLATGPAGSAYAEFGRRYADALKANGIEVELMPTSGSLDNLRLLREGQADVGFVRGGAGDPAADEEAGLTSLGALFFEPLWIFYRTDALPVPAPDPKAPRQRRGEPPPEPPAPAPITSLAQLQGLRVNVDKPGSGVPEIMEKMFAANRLDASKLKLSQLEQAPATEALEAGLLDAVVLASAPQSPLVQRLLRTPGIALVDLSQVDAYTRIFPFFSSVSLPRGIVDLAGDVPTHDVAMLAATTSLLTREATHPALRQLFAQAAQTIHGGAHWFNRAREFPNTRTSELPVSAEGDRAINGTPAFWQRYLPFWASNLIERMWLVIGGLIVLLLPLSRIVPPLYTFRVRRRVFRWYARLREIEAKVASGEGDRNELLDELDELDRVANRVTVPLSYAEELYALRNNIHAVRKRLLALRPAAA</sequence>
<evidence type="ECO:0000313" key="3">
    <source>
        <dbReference type="EMBL" id="PZQ71561.1"/>
    </source>
</evidence>
<dbReference type="Proteomes" id="UP000249135">
    <property type="component" value="Unassembled WGS sequence"/>
</dbReference>
<dbReference type="Pfam" id="PF16868">
    <property type="entry name" value="NMT1_3"/>
    <property type="match status" value="1"/>
</dbReference>
<feature type="transmembrane region" description="Helical" evidence="2">
    <location>
        <begin position="367"/>
        <end position="389"/>
    </location>
</feature>
<accession>A0A2W5PZW1</accession>
<dbReference type="SUPFAM" id="SSF53850">
    <property type="entry name" value="Periplasmic binding protein-like II"/>
    <property type="match status" value="1"/>
</dbReference>
<name>A0A2W5PZW1_VARPD</name>
<evidence type="ECO:0000256" key="1">
    <source>
        <dbReference type="SAM" id="MobiDB-lite"/>
    </source>
</evidence>
<proteinExistence type="predicted"/>
<dbReference type="AlphaFoldDB" id="A0A2W5PZW1"/>
<organism evidence="3 4">
    <name type="scientific">Variovorax paradoxus</name>
    <dbReference type="NCBI Taxonomy" id="34073"/>
    <lineage>
        <taxon>Bacteria</taxon>
        <taxon>Pseudomonadati</taxon>
        <taxon>Pseudomonadota</taxon>
        <taxon>Betaproteobacteria</taxon>
        <taxon>Burkholderiales</taxon>
        <taxon>Comamonadaceae</taxon>
        <taxon>Variovorax</taxon>
    </lineage>
</organism>
<evidence type="ECO:0000313" key="4">
    <source>
        <dbReference type="Proteomes" id="UP000249135"/>
    </source>
</evidence>
<dbReference type="EMBL" id="QFPP01000240">
    <property type="protein sequence ID" value="PZQ71561.1"/>
    <property type="molecule type" value="Genomic_DNA"/>
</dbReference>
<reference evidence="3 4" key="1">
    <citation type="submission" date="2017-08" db="EMBL/GenBank/DDBJ databases">
        <title>Infants hospitalized years apart are colonized by the same room-sourced microbial strains.</title>
        <authorList>
            <person name="Brooks B."/>
            <person name="Olm M.R."/>
            <person name="Firek B.A."/>
            <person name="Baker R."/>
            <person name="Thomas B.C."/>
            <person name="Morowitz M.J."/>
            <person name="Banfield J.F."/>
        </authorList>
    </citation>
    <scope>NUCLEOTIDE SEQUENCE [LARGE SCALE GENOMIC DNA]</scope>
    <source>
        <strain evidence="3">S2_005_003_R2_41</strain>
    </source>
</reference>
<feature type="region of interest" description="Disordered" evidence="1">
    <location>
        <begin position="141"/>
        <end position="164"/>
    </location>
</feature>
<keyword evidence="2" id="KW-0812">Transmembrane</keyword>